<feature type="transmembrane region" description="Helical" evidence="1">
    <location>
        <begin position="6"/>
        <end position="34"/>
    </location>
</feature>
<evidence type="ECO:0000313" key="3">
    <source>
        <dbReference type="Proteomes" id="UP000234845"/>
    </source>
</evidence>
<sequence>MQFTDAISLVVYAIEGAGVAVVIIGAMYATLSFVRNFRRMTEGFAYQVFRRQFGRAIILGLEFLIAGDIVQTIIVTASMENVLILGLIVIIRTFLSMTLQLEVEGHWPWQKKAFGEHNK</sequence>
<keyword evidence="1" id="KW-0472">Membrane</keyword>
<dbReference type="EMBL" id="PKLZ01000001">
    <property type="protein sequence ID" value="PLW83834.1"/>
    <property type="molecule type" value="Genomic_DNA"/>
</dbReference>
<accession>A0A2N5Y612</accession>
<dbReference type="PANTHER" id="PTHR38468:SF1">
    <property type="entry name" value="SLL0939 PROTEIN"/>
    <property type="match status" value="1"/>
</dbReference>
<reference evidence="3" key="1">
    <citation type="submission" date="2017-11" db="EMBL/GenBank/DDBJ databases">
        <title>The draft genome sequence of Chromatocurvus sp. F02.</title>
        <authorList>
            <person name="Du Z.-J."/>
            <person name="Chang Y.-Q."/>
        </authorList>
    </citation>
    <scope>NUCLEOTIDE SEQUENCE [LARGE SCALE GENOMIC DNA]</scope>
    <source>
        <strain evidence="3">F02</strain>
    </source>
</reference>
<keyword evidence="1" id="KW-1133">Transmembrane helix</keyword>
<dbReference type="OrthoDB" id="9812897at2"/>
<dbReference type="InterPro" id="IPR012427">
    <property type="entry name" value="DUF1622"/>
</dbReference>
<dbReference type="RefSeq" id="WP_101520059.1">
    <property type="nucleotide sequence ID" value="NZ_PKLZ01000001.1"/>
</dbReference>
<dbReference type="AlphaFoldDB" id="A0A2N5Y612"/>
<proteinExistence type="predicted"/>
<protein>
    <recommendedName>
        <fullName evidence="4">DUF1622 domain-containing protein</fullName>
    </recommendedName>
</protein>
<evidence type="ECO:0008006" key="4">
    <source>
        <dbReference type="Google" id="ProtNLM"/>
    </source>
</evidence>
<gene>
    <name evidence="2" type="ORF">CWI75_00250</name>
</gene>
<keyword evidence="1" id="KW-0812">Transmembrane</keyword>
<name>A0A2N5Y612_9GAMM</name>
<comment type="caution">
    <text evidence="2">The sequence shown here is derived from an EMBL/GenBank/DDBJ whole genome shotgun (WGS) entry which is preliminary data.</text>
</comment>
<dbReference type="PANTHER" id="PTHR38468">
    <property type="entry name" value="SLL0939 PROTEIN"/>
    <property type="match status" value="1"/>
</dbReference>
<dbReference type="Pfam" id="PF07784">
    <property type="entry name" value="DUF1622"/>
    <property type="match status" value="1"/>
</dbReference>
<organism evidence="2 3">
    <name type="scientific">Kineobactrum sediminis</name>
    <dbReference type="NCBI Taxonomy" id="1905677"/>
    <lineage>
        <taxon>Bacteria</taxon>
        <taxon>Pseudomonadati</taxon>
        <taxon>Pseudomonadota</taxon>
        <taxon>Gammaproteobacteria</taxon>
        <taxon>Cellvibrionales</taxon>
        <taxon>Halieaceae</taxon>
        <taxon>Kineobactrum</taxon>
    </lineage>
</organism>
<keyword evidence="3" id="KW-1185">Reference proteome</keyword>
<evidence type="ECO:0000256" key="1">
    <source>
        <dbReference type="SAM" id="Phobius"/>
    </source>
</evidence>
<dbReference type="Proteomes" id="UP000234845">
    <property type="component" value="Unassembled WGS sequence"/>
</dbReference>
<evidence type="ECO:0000313" key="2">
    <source>
        <dbReference type="EMBL" id="PLW83834.1"/>
    </source>
</evidence>